<dbReference type="Proteomes" id="UP001611383">
    <property type="component" value="Chromosome"/>
</dbReference>
<name>A0ABY9X8L8_9BACT</name>
<feature type="transmembrane region" description="Helical" evidence="1">
    <location>
        <begin position="208"/>
        <end position="229"/>
    </location>
</feature>
<evidence type="ECO:0000313" key="2">
    <source>
        <dbReference type="EMBL" id="WNG51733.1"/>
    </source>
</evidence>
<evidence type="ECO:0000256" key="1">
    <source>
        <dbReference type="SAM" id="Phobius"/>
    </source>
</evidence>
<reference evidence="2 3" key="1">
    <citation type="submission" date="2019-08" db="EMBL/GenBank/DDBJ databases">
        <title>Archangium and Cystobacter genomes.</title>
        <authorList>
            <person name="Chen I.-C.K."/>
            <person name="Wielgoss S."/>
        </authorList>
    </citation>
    <scope>NUCLEOTIDE SEQUENCE [LARGE SCALE GENOMIC DNA]</scope>
    <source>
        <strain evidence="2 3">Cbm 6</strain>
    </source>
</reference>
<dbReference type="EMBL" id="CP043494">
    <property type="protein sequence ID" value="WNG51733.1"/>
    <property type="molecule type" value="Genomic_DNA"/>
</dbReference>
<feature type="transmembrane region" description="Helical" evidence="1">
    <location>
        <begin position="235"/>
        <end position="259"/>
    </location>
</feature>
<protein>
    <submittedName>
        <fullName evidence="2">Uncharacterized protein</fullName>
    </submittedName>
</protein>
<organism evidence="2 3">
    <name type="scientific">Archangium minus</name>
    <dbReference type="NCBI Taxonomy" id="83450"/>
    <lineage>
        <taxon>Bacteria</taxon>
        <taxon>Pseudomonadati</taxon>
        <taxon>Myxococcota</taxon>
        <taxon>Myxococcia</taxon>
        <taxon>Myxococcales</taxon>
        <taxon>Cystobacterineae</taxon>
        <taxon>Archangiaceae</taxon>
        <taxon>Archangium</taxon>
    </lineage>
</organism>
<keyword evidence="1" id="KW-1133">Transmembrane helix</keyword>
<sequence length="268" mass="28932">MERLQQVPPAAHEGIESVPSLPTVALQPVPVPVRERLSLLLSPGVTTEEVDAFLASLAEPFLPGESPRERADLMLDVLEETRLCELTGRDGRRVGLAALETLLQLGHPYAFEVTPEMLARARGTEENPLSARLLTGLGLTALNVLLPVMVLLQDFLTWLGTSSDSGLEGLPPEEVISGPAKSLPLIVLMLLGPPMLALLSRDSKHRSLPFLATALQVMVGLTCLYLSLMNLPEGFWMYSVERLVALVPGILSLVIAFCLHPSSEDPAP</sequence>
<feature type="transmembrane region" description="Helical" evidence="1">
    <location>
        <begin position="182"/>
        <end position="199"/>
    </location>
</feature>
<keyword evidence="1" id="KW-0812">Transmembrane</keyword>
<keyword evidence="1" id="KW-0472">Membrane</keyword>
<proteinExistence type="predicted"/>
<evidence type="ECO:0000313" key="3">
    <source>
        <dbReference type="Proteomes" id="UP001611383"/>
    </source>
</evidence>
<feature type="transmembrane region" description="Helical" evidence="1">
    <location>
        <begin position="129"/>
        <end position="152"/>
    </location>
</feature>
<keyword evidence="3" id="KW-1185">Reference proteome</keyword>
<gene>
    <name evidence="2" type="ORF">F0U60_52210</name>
</gene>
<dbReference type="RefSeq" id="WP_395812023.1">
    <property type="nucleotide sequence ID" value="NZ_CP043494.1"/>
</dbReference>
<accession>A0ABY9X8L8</accession>